<dbReference type="OrthoDB" id="2414403at2759"/>
<dbReference type="AlphaFoldDB" id="A0A8H4ARC9"/>
<name>A0A8H4ARC9_GIGMA</name>
<evidence type="ECO:0000313" key="2">
    <source>
        <dbReference type="Proteomes" id="UP000439903"/>
    </source>
</evidence>
<comment type="caution">
    <text evidence="1">The sequence shown here is derived from an EMBL/GenBank/DDBJ whole genome shotgun (WGS) entry which is preliminary data.</text>
</comment>
<keyword evidence="2" id="KW-1185">Reference proteome</keyword>
<sequence length="131" mass="14876">MNESSYFSNLSKSNRSDYLNQLNNELEHSVPIDPSNIIAISQYQWDSDANSLQILLKLQILPGNNSIKDLIAMKVIETLNDLITNRDATMISKSPKSSNYGFNFKSKILIYKVLSIVFYCIKQCPSFVSCK</sequence>
<reference evidence="1 2" key="1">
    <citation type="journal article" date="2019" name="Environ. Microbiol.">
        <title>At the nexus of three kingdoms: the genome of the mycorrhizal fungus Gigaspora margarita provides insights into plant, endobacterial and fungal interactions.</title>
        <authorList>
            <person name="Venice F."/>
            <person name="Ghignone S."/>
            <person name="Salvioli di Fossalunga A."/>
            <person name="Amselem J."/>
            <person name="Novero M."/>
            <person name="Xianan X."/>
            <person name="Sedzielewska Toro K."/>
            <person name="Morin E."/>
            <person name="Lipzen A."/>
            <person name="Grigoriev I.V."/>
            <person name="Henrissat B."/>
            <person name="Martin F.M."/>
            <person name="Bonfante P."/>
        </authorList>
    </citation>
    <scope>NUCLEOTIDE SEQUENCE [LARGE SCALE GENOMIC DNA]</scope>
    <source>
        <strain evidence="1 2">BEG34</strain>
    </source>
</reference>
<organism evidence="1 2">
    <name type="scientific">Gigaspora margarita</name>
    <dbReference type="NCBI Taxonomy" id="4874"/>
    <lineage>
        <taxon>Eukaryota</taxon>
        <taxon>Fungi</taxon>
        <taxon>Fungi incertae sedis</taxon>
        <taxon>Mucoromycota</taxon>
        <taxon>Glomeromycotina</taxon>
        <taxon>Glomeromycetes</taxon>
        <taxon>Diversisporales</taxon>
        <taxon>Gigasporaceae</taxon>
        <taxon>Gigaspora</taxon>
    </lineage>
</organism>
<evidence type="ECO:0000313" key="1">
    <source>
        <dbReference type="EMBL" id="KAF0525315.1"/>
    </source>
</evidence>
<protein>
    <submittedName>
        <fullName evidence="1">Uncharacterized protein</fullName>
    </submittedName>
</protein>
<gene>
    <name evidence="1" type="ORF">F8M41_014650</name>
</gene>
<dbReference type="EMBL" id="WTPW01000301">
    <property type="protein sequence ID" value="KAF0525315.1"/>
    <property type="molecule type" value="Genomic_DNA"/>
</dbReference>
<dbReference type="Proteomes" id="UP000439903">
    <property type="component" value="Unassembled WGS sequence"/>
</dbReference>
<accession>A0A8H4ARC9</accession>
<proteinExistence type="predicted"/>